<evidence type="ECO:0000256" key="4">
    <source>
        <dbReference type="SAM" id="SignalP"/>
    </source>
</evidence>
<dbReference type="SUPFAM" id="SSF48452">
    <property type="entry name" value="TPR-like"/>
    <property type="match status" value="1"/>
</dbReference>
<gene>
    <name evidence="5" type="ORF">RNAN_2835</name>
</gene>
<dbReference type="Pfam" id="PF13431">
    <property type="entry name" value="TPR_17"/>
    <property type="match status" value="1"/>
</dbReference>
<dbReference type="OrthoDB" id="5801251at2"/>
<protein>
    <submittedName>
        <fullName evidence="5">TPR domain protein</fullName>
    </submittedName>
</protein>
<keyword evidence="2 3" id="KW-0802">TPR repeat</keyword>
<reference evidence="5 6" key="1">
    <citation type="journal article" date="2012" name="J. Bacteriol.">
        <title>Genome Sequence of the Protease-Producing Bacterium Rheinheimera nanhaiensis E407-8T, Isolated from Deep-Sea Sediment of the South China Sea.</title>
        <authorList>
            <person name="Zhang X.-Y."/>
            <person name="Zhang Y.-J."/>
            <person name="Qin Q.-L."/>
            <person name="Xie B.-B."/>
            <person name="Chen X.-L."/>
            <person name="Zhou B.-C."/>
            <person name="Zhang Y.-Z."/>
        </authorList>
    </citation>
    <scope>NUCLEOTIDE SEQUENCE [LARGE SCALE GENOMIC DNA]</scope>
    <source>
        <strain evidence="5 6">E407-8</strain>
    </source>
</reference>
<dbReference type="Pfam" id="PF13414">
    <property type="entry name" value="TPR_11"/>
    <property type="match status" value="1"/>
</dbReference>
<dbReference type="AlphaFoldDB" id="I1E0J4"/>
<evidence type="ECO:0000256" key="1">
    <source>
        <dbReference type="ARBA" id="ARBA00022737"/>
    </source>
</evidence>
<dbReference type="InterPro" id="IPR019734">
    <property type="entry name" value="TPR_rpt"/>
</dbReference>
<evidence type="ECO:0000313" key="6">
    <source>
        <dbReference type="Proteomes" id="UP000004374"/>
    </source>
</evidence>
<dbReference type="PROSITE" id="PS51257">
    <property type="entry name" value="PROKAR_LIPOPROTEIN"/>
    <property type="match status" value="1"/>
</dbReference>
<dbReference type="PROSITE" id="PS50005">
    <property type="entry name" value="TPR"/>
    <property type="match status" value="2"/>
</dbReference>
<dbReference type="PANTHER" id="PTHR45586:SF1">
    <property type="entry name" value="LIPOPOLYSACCHARIDE ASSEMBLY PROTEIN B"/>
    <property type="match status" value="1"/>
</dbReference>
<proteinExistence type="predicted"/>
<feature type="signal peptide" evidence="4">
    <location>
        <begin position="1"/>
        <end position="19"/>
    </location>
</feature>
<comment type="caution">
    <text evidence="5">The sequence shown here is derived from an EMBL/GenBank/DDBJ whole genome shotgun (WGS) entry which is preliminary data.</text>
</comment>
<keyword evidence="4" id="KW-0732">Signal</keyword>
<evidence type="ECO:0000256" key="3">
    <source>
        <dbReference type="PROSITE-ProRule" id="PRU00339"/>
    </source>
</evidence>
<dbReference type="InterPro" id="IPR011990">
    <property type="entry name" value="TPR-like_helical_dom_sf"/>
</dbReference>
<feature type="chain" id="PRO_5003638835" evidence="4">
    <location>
        <begin position="20"/>
        <end position="386"/>
    </location>
</feature>
<organism evidence="5 6">
    <name type="scientific">Rheinheimera nanhaiensis E407-8</name>
    <dbReference type="NCBI Taxonomy" id="562729"/>
    <lineage>
        <taxon>Bacteria</taxon>
        <taxon>Pseudomonadati</taxon>
        <taxon>Pseudomonadota</taxon>
        <taxon>Gammaproteobacteria</taxon>
        <taxon>Chromatiales</taxon>
        <taxon>Chromatiaceae</taxon>
        <taxon>Rheinheimera</taxon>
    </lineage>
</organism>
<evidence type="ECO:0000313" key="5">
    <source>
        <dbReference type="EMBL" id="GAB59822.1"/>
    </source>
</evidence>
<dbReference type="InterPro" id="IPR051012">
    <property type="entry name" value="CellSynth/LPSAsmb/PSIAsmb"/>
</dbReference>
<evidence type="ECO:0000256" key="2">
    <source>
        <dbReference type="ARBA" id="ARBA00022803"/>
    </source>
</evidence>
<feature type="repeat" description="TPR" evidence="3">
    <location>
        <begin position="237"/>
        <end position="270"/>
    </location>
</feature>
<dbReference type="Gene3D" id="1.25.40.10">
    <property type="entry name" value="Tetratricopeptide repeat domain"/>
    <property type="match status" value="2"/>
</dbReference>
<dbReference type="STRING" id="562729.RNAN_2835"/>
<dbReference type="PANTHER" id="PTHR45586">
    <property type="entry name" value="TPR REPEAT-CONTAINING PROTEIN PA4667"/>
    <property type="match status" value="1"/>
</dbReference>
<sequence>MINRTLAALSILISLSACQTIPAATSNDGKPLLVAPTFFSGQIWPIENPEQIYALPEQTKAELLSLQNNKLDMSSRSKAMIRHIFSYARHDLLYDSSATRTVSETLTAGKANCLSLSILAYSMAKELGLDAVFQDVDIPEYWTSELNTTWLNGHVNVRLRQSSTPHKQSGTILLGHDVVIDFDPQILRQHFKTKVITKDRATAMFYNNKAAEQQNLQHYAQAYQYYQAAIAADPEFAVTWANLAVLYRQHGLLELAEQLYRHSLVLAPDSLNAMANLAILYQLTGRENLAAPLLQQVSKVRLANPYYYVMLGNEALRRQDTTEAINQFQQALKLDRKNHEAYFSLAKSYYLAGNTVQAQRYLQQAIRTSVAQDKARYQRKLTALLQ</sequence>
<keyword evidence="6" id="KW-1185">Reference proteome</keyword>
<dbReference type="SMART" id="SM00028">
    <property type="entry name" value="TPR"/>
    <property type="match status" value="5"/>
</dbReference>
<dbReference type="RefSeq" id="WP_008222779.1">
    <property type="nucleotide sequence ID" value="NZ_BAFK01000017.1"/>
</dbReference>
<accession>I1E0J4</accession>
<dbReference type="Proteomes" id="UP000004374">
    <property type="component" value="Unassembled WGS sequence"/>
</dbReference>
<keyword evidence="1" id="KW-0677">Repeat</keyword>
<dbReference type="EMBL" id="BAFK01000017">
    <property type="protein sequence ID" value="GAB59822.1"/>
    <property type="molecule type" value="Genomic_DNA"/>
</dbReference>
<feature type="repeat" description="TPR" evidence="3">
    <location>
        <begin position="305"/>
        <end position="338"/>
    </location>
</feature>
<name>I1E0J4_9GAMM</name>